<keyword evidence="3" id="KW-1185">Reference proteome</keyword>
<accession>A0ABP7WZT1</accession>
<dbReference type="InterPro" id="IPR011990">
    <property type="entry name" value="TPR-like_helical_dom_sf"/>
</dbReference>
<reference evidence="3" key="1">
    <citation type="journal article" date="2019" name="Int. J. Syst. Evol. Microbiol.">
        <title>The Global Catalogue of Microorganisms (GCM) 10K type strain sequencing project: providing services to taxonomists for standard genome sequencing and annotation.</title>
        <authorList>
            <consortium name="The Broad Institute Genomics Platform"/>
            <consortium name="The Broad Institute Genome Sequencing Center for Infectious Disease"/>
            <person name="Wu L."/>
            <person name="Ma J."/>
        </authorList>
    </citation>
    <scope>NUCLEOTIDE SEQUENCE [LARGE SCALE GENOMIC DNA]</scope>
    <source>
        <strain evidence="3">JCM 17085</strain>
    </source>
</reference>
<dbReference type="SUPFAM" id="SSF48452">
    <property type="entry name" value="TPR-like"/>
    <property type="match status" value="1"/>
</dbReference>
<evidence type="ECO:0000256" key="1">
    <source>
        <dbReference type="PROSITE-ProRule" id="PRU00339"/>
    </source>
</evidence>
<keyword evidence="1" id="KW-0802">TPR repeat</keyword>
<dbReference type="Proteomes" id="UP001500841">
    <property type="component" value="Unassembled WGS sequence"/>
</dbReference>
<feature type="repeat" description="TPR" evidence="1">
    <location>
        <begin position="75"/>
        <end position="108"/>
    </location>
</feature>
<evidence type="ECO:0000313" key="2">
    <source>
        <dbReference type="EMBL" id="GAA4099349.1"/>
    </source>
</evidence>
<dbReference type="Gene3D" id="1.25.40.10">
    <property type="entry name" value="Tetratricopeptide repeat domain"/>
    <property type="match status" value="1"/>
</dbReference>
<name>A0ABP7WZT1_9SPHI</name>
<dbReference type="InterPro" id="IPR019734">
    <property type="entry name" value="TPR_rpt"/>
</dbReference>
<gene>
    <name evidence="2" type="ORF">GCM10022392_24400</name>
</gene>
<proteinExistence type="predicted"/>
<dbReference type="PROSITE" id="PS50005">
    <property type="entry name" value="TPR"/>
    <property type="match status" value="1"/>
</dbReference>
<comment type="caution">
    <text evidence="2">The sequence shown here is derived from an EMBL/GenBank/DDBJ whole genome shotgun (WGS) entry which is preliminary data.</text>
</comment>
<sequence>MSPQGLTVRQGGLFKIKKDGVFISHKNPPNQIRIERLQDNGRVKVAWIPDDKIKEMQEDVEPDWLKIYKADTTSVPYLFRLGFTYNAANQIDKALYYLNRVKNTNPDYRGLAFEFIYAYNALNQFDKAEVAINDELKKTPNNGHLYKELVYAQIKSGKMDKAEETYKKGILLCSVGDKTEMIMNIIPPISRRKIKKNLTTGQIMHKPGYQQTTNA</sequence>
<protein>
    <recommendedName>
        <fullName evidence="4">Tetratricopeptide repeat protein</fullName>
    </recommendedName>
</protein>
<evidence type="ECO:0008006" key="4">
    <source>
        <dbReference type="Google" id="ProtNLM"/>
    </source>
</evidence>
<organism evidence="2 3">
    <name type="scientific">Mucilaginibacter panaciglaebae</name>
    <dbReference type="NCBI Taxonomy" id="502331"/>
    <lineage>
        <taxon>Bacteria</taxon>
        <taxon>Pseudomonadati</taxon>
        <taxon>Bacteroidota</taxon>
        <taxon>Sphingobacteriia</taxon>
        <taxon>Sphingobacteriales</taxon>
        <taxon>Sphingobacteriaceae</taxon>
        <taxon>Mucilaginibacter</taxon>
    </lineage>
</organism>
<dbReference type="EMBL" id="BAABCV010000008">
    <property type="protein sequence ID" value="GAA4099349.1"/>
    <property type="molecule type" value="Genomic_DNA"/>
</dbReference>
<evidence type="ECO:0000313" key="3">
    <source>
        <dbReference type="Proteomes" id="UP001500841"/>
    </source>
</evidence>